<reference evidence="5 6" key="1">
    <citation type="submission" date="2024-02" db="EMBL/GenBank/DDBJ databases">
        <title>De novo assembly and annotation of 12 fungi associated with fruit tree decline syndrome in Ontario, Canada.</title>
        <authorList>
            <person name="Sulman M."/>
            <person name="Ellouze W."/>
            <person name="Ilyukhin E."/>
        </authorList>
    </citation>
    <scope>NUCLEOTIDE SEQUENCE [LARGE SCALE GENOMIC DNA]</scope>
    <source>
        <strain evidence="5 6">M1-105</strain>
    </source>
</reference>
<keyword evidence="2" id="KW-0067">ATP-binding</keyword>
<sequence length="359" mass="39013">MAASVEFIKVDGYSGHGDGLSLFAVKEVKLDVQVYRLHDDEDDADGASDPMLDEAGESGEGDPLQQLRVTRLPSTGFDGLWESCGLAQKLKIRLGKIYTEGEMIELNPGALFSKYFGESGKIVGQVFDKIQNRADAEEETLFCLMIDEVETLVSPRERSASGGEVADAMRDSAFLDRVDMVQFVPNPEPSAVYSILQSSLNELIKQGFLLSTVVCAPESQHSPADTSNYASRPSSVIIDNTPRTSSATGDTEESRAGGSLAVDGDNSWKELDECSVMMEDPNLFPSFAFLDGLMAAESSLAMKLWNFSKRCHGMSGRSLRRLPSKAVGLYTYSDHPSISEALQALQMTLDNEKGITSTT</sequence>
<protein>
    <recommendedName>
        <fullName evidence="4">Pachytene checkpoint protein 2 C-terminal domain-containing protein</fullName>
    </recommendedName>
</protein>
<dbReference type="Pfam" id="PF23242">
    <property type="entry name" value="AAA_lid_TRIP13_C"/>
    <property type="match status" value="1"/>
</dbReference>
<dbReference type="SUPFAM" id="SSF52540">
    <property type="entry name" value="P-loop containing nucleoside triphosphate hydrolases"/>
    <property type="match status" value="1"/>
</dbReference>
<gene>
    <name evidence="5" type="ORF">SLS56_009665</name>
</gene>
<comment type="caution">
    <text evidence="5">The sequence shown here is derived from an EMBL/GenBank/DDBJ whole genome shotgun (WGS) entry which is preliminary data.</text>
</comment>
<keyword evidence="1" id="KW-0547">Nucleotide-binding</keyword>
<dbReference type="EMBL" id="JAJVDC020000168">
    <property type="protein sequence ID" value="KAL1620486.1"/>
    <property type="molecule type" value="Genomic_DNA"/>
</dbReference>
<evidence type="ECO:0000259" key="4">
    <source>
        <dbReference type="Pfam" id="PF23242"/>
    </source>
</evidence>
<dbReference type="Proteomes" id="UP001521116">
    <property type="component" value="Unassembled WGS sequence"/>
</dbReference>
<evidence type="ECO:0000313" key="6">
    <source>
        <dbReference type="Proteomes" id="UP001521116"/>
    </source>
</evidence>
<proteinExistence type="predicted"/>
<dbReference type="InterPro" id="IPR027417">
    <property type="entry name" value="P-loop_NTPase"/>
</dbReference>
<name>A0ABR3SHI5_9PEZI</name>
<feature type="domain" description="Pachytene checkpoint protein 2 C-terminal" evidence="4">
    <location>
        <begin position="297"/>
        <end position="352"/>
    </location>
</feature>
<dbReference type="PANTHER" id="PTHR45991:SF1">
    <property type="entry name" value="PACHYTENE CHECKPOINT PROTEIN 2 HOMOLOG"/>
    <property type="match status" value="1"/>
</dbReference>
<evidence type="ECO:0000256" key="1">
    <source>
        <dbReference type="ARBA" id="ARBA00022741"/>
    </source>
</evidence>
<keyword evidence="6" id="KW-1185">Reference proteome</keyword>
<feature type="compositionally biased region" description="Polar residues" evidence="3">
    <location>
        <begin position="221"/>
        <end position="249"/>
    </location>
</feature>
<evidence type="ECO:0000256" key="3">
    <source>
        <dbReference type="SAM" id="MobiDB-lite"/>
    </source>
</evidence>
<feature type="region of interest" description="Disordered" evidence="3">
    <location>
        <begin position="40"/>
        <end position="63"/>
    </location>
</feature>
<dbReference type="InterPro" id="IPR058249">
    <property type="entry name" value="Pch2_C"/>
</dbReference>
<accession>A0ABR3SHI5</accession>
<dbReference type="PANTHER" id="PTHR45991">
    <property type="entry name" value="PACHYTENE CHECKPOINT PROTEIN 2"/>
    <property type="match status" value="1"/>
</dbReference>
<dbReference type="InterPro" id="IPR044539">
    <property type="entry name" value="Pch2-like"/>
</dbReference>
<feature type="compositionally biased region" description="Acidic residues" evidence="3">
    <location>
        <begin position="40"/>
        <end position="60"/>
    </location>
</feature>
<evidence type="ECO:0000313" key="5">
    <source>
        <dbReference type="EMBL" id="KAL1620486.1"/>
    </source>
</evidence>
<feature type="region of interest" description="Disordered" evidence="3">
    <location>
        <begin position="221"/>
        <end position="262"/>
    </location>
</feature>
<organism evidence="5 6">
    <name type="scientific">Neofusicoccum ribis</name>
    <dbReference type="NCBI Taxonomy" id="45134"/>
    <lineage>
        <taxon>Eukaryota</taxon>
        <taxon>Fungi</taxon>
        <taxon>Dikarya</taxon>
        <taxon>Ascomycota</taxon>
        <taxon>Pezizomycotina</taxon>
        <taxon>Dothideomycetes</taxon>
        <taxon>Dothideomycetes incertae sedis</taxon>
        <taxon>Botryosphaeriales</taxon>
        <taxon>Botryosphaeriaceae</taxon>
        <taxon>Neofusicoccum</taxon>
    </lineage>
</organism>
<evidence type="ECO:0000256" key="2">
    <source>
        <dbReference type="ARBA" id="ARBA00022840"/>
    </source>
</evidence>
<dbReference type="Gene3D" id="3.40.50.300">
    <property type="entry name" value="P-loop containing nucleotide triphosphate hydrolases"/>
    <property type="match status" value="1"/>
</dbReference>